<evidence type="ECO:0000256" key="6">
    <source>
        <dbReference type="ARBA" id="ARBA00022989"/>
    </source>
</evidence>
<dbReference type="AlphaFoldDB" id="A0A1R4EPS8"/>
<dbReference type="OrthoDB" id="4455417at2"/>
<evidence type="ECO:0000313" key="10">
    <source>
        <dbReference type="Proteomes" id="UP000195787"/>
    </source>
</evidence>
<dbReference type="Gene3D" id="1.10.3470.10">
    <property type="entry name" value="ABC transporter involved in vitamin B12 uptake, BtuC"/>
    <property type="match status" value="1"/>
</dbReference>
<evidence type="ECO:0000256" key="2">
    <source>
        <dbReference type="ARBA" id="ARBA00007935"/>
    </source>
</evidence>
<dbReference type="InterPro" id="IPR037294">
    <property type="entry name" value="ABC_BtuC-like"/>
</dbReference>
<name>A0A1R4EPS8_9MICO</name>
<feature type="transmembrane region" description="Helical" evidence="8">
    <location>
        <begin position="29"/>
        <end position="50"/>
    </location>
</feature>
<sequence length="349" mass="35420">MTERQTVDFGSHRILLRTRRTSSIVNTRTATLVIVALLGGMVTFFLAVSLGKFPVPLGEVFSILGGGDHGFSNQVVLEWRLPRAVAGLVFGAGLGVSGAIFQSITRNPLGSPDVIGLGVGAYTGALIASLVFGGGVAVTVLALAGGVGSALIVYLLSYRRGLSGIRFVVVGIALSSALTAVNSILLLRMSTRFATTVSIWGQGSLVDVTWAEVWPAALCVLVLILLAAGLGPSMRQLELGDSAAASTGVPIERARLALLAVGVLLTAIITSVTGPIAFIALVAPQLARLLTGNGGATLAGSAATGALLLSAADVAASHLLPVSVPVGVVTAVLGGAYLLALILREARRS</sequence>
<evidence type="ECO:0000313" key="9">
    <source>
        <dbReference type="EMBL" id="SJM45629.1"/>
    </source>
</evidence>
<evidence type="ECO:0000256" key="8">
    <source>
        <dbReference type="SAM" id="Phobius"/>
    </source>
</evidence>
<accession>A0A1R4EPS8</accession>
<comment type="subcellular location">
    <subcellularLocation>
        <location evidence="1">Cell membrane</location>
        <topology evidence="1">Multi-pass membrane protein</topology>
    </subcellularLocation>
</comment>
<keyword evidence="5 8" id="KW-0812">Transmembrane</keyword>
<keyword evidence="4" id="KW-1003">Cell membrane</keyword>
<evidence type="ECO:0000256" key="7">
    <source>
        <dbReference type="ARBA" id="ARBA00023136"/>
    </source>
</evidence>
<dbReference type="SUPFAM" id="SSF81345">
    <property type="entry name" value="ABC transporter involved in vitamin B12 uptake, BtuC"/>
    <property type="match status" value="1"/>
</dbReference>
<evidence type="ECO:0000256" key="3">
    <source>
        <dbReference type="ARBA" id="ARBA00022448"/>
    </source>
</evidence>
<keyword evidence="6 8" id="KW-1133">Transmembrane helix</keyword>
<proteinExistence type="inferred from homology"/>
<keyword evidence="3" id="KW-0813">Transport</keyword>
<evidence type="ECO:0000256" key="1">
    <source>
        <dbReference type="ARBA" id="ARBA00004651"/>
    </source>
</evidence>
<feature type="transmembrane region" description="Helical" evidence="8">
    <location>
        <begin position="322"/>
        <end position="343"/>
    </location>
</feature>
<dbReference type="InterPro" id="IPR000522">
    <property type="entry name" value="ABC_transptr_permease_BtuC"/>
</dbReference>
<gene>
    <name evidence="9" type="ORF">CZ674_00035</name>
</gene>
<feature type="transmembrane region" description="Helical" evidence="8">
    <location>
        <begin position="168"/>
        <end position="189"/>
    </location>
</feature>
<keyword evidence="7 8" id="KW-0472">Membrane</keyword>
<comment type="similarity">
    <text evidence="2">Belongs to the binding-protein-dependent transport system permease family. FecCD subfamily.</text>
</comment>
<dbReference type="Proteomes" id="UP000195787">
    <property type="component" value="Unassembled WGS sequence"/>
</dbReference>
<dbReference type="GO" id="GO:0033214">
    <property type="term" value="P:siderophore-iron import into cell"/>
    <property type="evidence" value="ECO:0007669"/>
    <property type="project" value="TreeGrafter"/>
</dbReference>
<evidence type="ECO:0000256" key="4">
    <source>
        <dbReference type="ARBA" id="ARBA00022475"/>
    </source>
</evidence>
<dbReference type="PANTHER" id="PTHR30472:SF24">
    <property type="entry name" value="FERRIC ENTEROBACTIN TRANSPORT SYSTEM PERMEASE PROTEIN FEPG"/>
    <property type="match status" value="1"/>
</dbReference>
<feature type="transmembrane region" description="Helical" evidence="8">
    <location>
        <begin position="256"/>
        <end position="283"/>
    </location>
</feature>
<protein>
    <submittedName>
        <fullName evidence="9">ABC-type Fe3+-siderophore transport system, permease 2 component</fullName>
    </submittedName>
</protein>
<dbReference type="GO" id="GO:0022857">
    <property type="term" value="F:transmembrane transporter activity"/>
    <property type="evidence" value="ECO:0007669"/>
    <property type="project" value="InterPro"/>
</dbReference>
<dbReference type="Pfam" id="PF01032">
    <property type="entry name" value="FecCD"/>
    <property type="match status" value="1"/>
</dbReference>
<organism evidence="9 10">
    <name type="scientific">Agrococcus casei LMG 22410</name>
    <dbReference type="NCBI Taxonomy" id="1255656"/>
    <lineage>
        <taxon>Bacteria</taxon>
        <taxon>Bacillati</taxon>
        <taxon>Actinomycetota</taxon>
        <taxon>Actinomycetes</taxon>
        <taxon>Micrococcales</taxon>
        <taxon>Microbacteriaceae</taxon>
        <taxon>Agrococcus</taxon>
    </lineage>
</organism>
<feature type="transmembrane region" description="Helical" evidence="8">
    <location>
        <begin position="209"/>
        <end position="230"/>
    </location>
</feature>
<keyword evidence="10" id="KW-1185">Reference proteome</keyword>
<dbReference type="GO" id="GO:0005886">
    <property type="term" value="C:plasma membrane"/>
    <property type="evidence" value="ECO:0007669"/>
    <property type="project" value="UniProtKB-SubCell"/>
</dbReference>
<evidence type="ECO:0000256" key="5">
    <source>
        <dbReference type="ARBA" id="ARBA00022692"/>
    </source>
</evidence>
<feature type="transmembrane region" description="Helical" evidence="8">
    <location>
        <begin position="84"/>
        <end position="102"/>
    </location>
</feature>
<reference evidence="9 10" key="1">
    <citation type="submission" date="2017-02" db="EMBL/GenBank/DDBJ databases">
        <authorList>
            <person name="Peterson S.W."/>
        </authorList>
    </citation>
    <scope>NUCLEOTIDE SEQUENCE [LARGE SCALE GENOMIC DNA]</scope>
    <source>
        <strain evidence="9 10">LMG 22410</strain>
    </source>
</reference>
<feature type="transmembrane region" description="Helical" evidence="8">
    <location>
        <begin position="114"/>
        <end position="132"/>
    </location>
</feature>
<dbReference type="EMBL" id="FUHU01000003">
    <property type="protein sequence ID" value="SJM45629.1"/>
    <property type="molecule type" value="Genomic_DNA"/>
</dbReference>
<dbReference type="PANTHER" id="PTHR30472">
    <property type="entry name" value="FERRIC ENTEROBACTIN TRANSPORT SYSTEM PERMEASE PROTEIN"/>
    <property type="match status" value="1"/>
</dbReference>
<dbReference type="CDD" id="cd06550">
    <property type="entry name" value="TM_ABC_iron-siderophores_like"/>
    <property type="match status" value="1"/>
</dbReference>